<protein>
    <submittedName>
        <fullName evidence="3">Uncharacterized protein</fullName>
    </submittedName>
</protein>
<evidence type="ECO:0000313" key="3">
    <source>
        <dbReference type="EMBL" id="MBD3916287.1"/>
    </source>
</evidence>
<comment type="caution">
    <text evidence="3">The sequence shown here is derived from an EMBL/GenBank/DDBJ whole genome shotgun (WGS) entry which is preliminary data.</text>
</comment>
<accession>A0ABR8MJS5</accession>
<organism evidence="3 4">
    <name type="scientific">Nocardioides hwasunensis</name>
    <dbReference type="NCBI Taxonomy" id="397258"/>
    <lineage>
        <taxon>Bacteria</taxon>
        <taxon>Bacillati</taxon>
        <taxon>Actinomycetota</taxon>
        <taxon>Actinomycetes</taxon>
        <taxon>Propionibacteriales</taxon>
        <taxon>Nocardioidaceae</taxon>
        <taxon>Nocardioides</taxon>
    </lineage>
</organism>
<dbReference type="Proteomes" id="UP000649289">
    <property type="component" value="Unassembled WGS sequence"/>
</dbReference>
<reference evidence="3 4" key="1">
    <citation type="submission" date="2020-09" db="EMBL/GenBank/DDBJ databases">
        <title>novel species in genus Nocardioides.</title>
        <authorList>
            <person name="Zhang G."/>
        </authorList>
    </citation>
    <scope>NUCLEOTIDE SEQUENCE [LARGE SCALE GENOMIC DNA]</scope>
    <source>
        <strain evidence="3 4">19197</strain>
    </source>
</reference>
<name>A0ABR8MJS5_9ACTN</name>
<dbReference type="EMBL" id="JACXYY010000007">
    <property type="protein sequence ID" value="MBD3916287.1"/>
    <property type="molecule type" value="Genomic_DNA"/>
</dbReference>
<feature type="compositionally biased region" description="Polar residues" evidence="1">
    <location>
        <begin position="148"/>
        <end position="158"/>
    </location>
</feature>
<feature type="region of interest" description="Disordered" evidence="1">
    <location>
        <begin position="99"/>
        <end position="165"/>
    </location>
</feature>
<keyword evidence="4" id="KW-1185">Reference proteome</keyword>
<feature type="transmembrane region" description="Helical" evidence="2">
    <location>
        <begin position="76"/>
        <end position="95"/>
    </location>
</feature>
<evidence type="ECO:0000256" key="2">
    <source>
        <dbReference type="SAM" id="Phobius"/>
    </source>
</evidence>
<gene>
    <name evidence="3" type="ORF">IEZ25_16840</name>
</gene>
<evidence type="ECO:0000256" key="1">
    <source>
        <dbReference type="SAM" id="MobiDB-lite"/>
    </source>
</evidence>
<keyword evidence="2" id="KW-1133">Transmembrane helix</keyword>
<dbReference type="RefSeq" id="WP_191200617.1">
    <property type="nucleotide sequence ID" value="NZ_BAAAPA010000001.1"/>
</dbReference>
<sequence length="245" mass="24744">MSTLSDSDLTPEQDAVRRLLADARHDGPPPAEVVGRLDDTLASLVAERGGAPLETGEPAATGAGSVVDLRSRRRRVASLGVLAAAAVVVAGVALGQALPRGAGGDDGGSSADTSAARQLDDPSSGGSADDRPSDEGGAATQMAPEGNLKSTAPTSAPTLSADDPDLEQKLLDVRSRATSSRASGPSDVLDSCALSEVGTGRRLVTEVDGQVGVVLFRRPDGATQQVDLYVCGSDEPVRTLTLPAP</sequence>
<evidence type="ECO:0000313" key="4">
    <source>
        <dbReference type="Proteomes" id="UP000649289"/>
    </source>
</evidence>
<keyword evidence="2" id="KW-0812">Transmembrane</keyword>
<proteinExistence type="predicted"/>
<keyword evidence="2" id="KW-0472">Membrane</keyword>